<evidence type="ECO:0000313" key="4">
    <source>
        <dbReference type="Proteomes" id="UP000324222"/>
    </source>
</evidence>
<evidence type="ECO:0000313" key="3">
    <source>
        <dbReference type="EMBL" id="MPC84654.1"/>
    </source>
</evidence>
<comment type="caution">
    <text evidence="3">The sequence shown here is derived from an EMBL/GenBank/DDBJ whole genome shotgun (WGS) entry which is preliminary data.</text>
</comment>
<reference evidence="3 4" key="1">
    <citation type="submission" date="2019-05" db="EMBL/GenBank/DDBJ databases">
        <title>Another draft genome of Portunus trituberculatus and its Hox gene families provides insights of decapod evolution.</title>
        <authorList>
            <person name="Jeong J.-H."/>
            <person name="Song I."/>
            <person name="Kim S."/>
            <person name="Choi T."/>
            <person name="Kim D."/>
            <person name="Ryu S."/>
            <person name="Kim W."/>
        </authorList>
    </citation>
    <scope>NUCLEOTIDE SEQUENCE [LARGE SCALE GENOMIC DNA]</scope>
    <source>
        <tissue evidence="3">Muscle</tissue>
    </source>
</reference>
<keyword evidence="2" id="KW-0812">Transmembrane</keyword>
<name>A0A5B7IWT6_PORTR</name>
<proteinExistence type="predicted"/>
<keyword evidence="2" id="KW-0472">Membrane</keyword>
<protein>
    <submittedName>
        <fullName evidence="3">Uncharacterized protein</fullName>
    </submittedName>
</protein>
<dbReference type="PROSITE" id="PS51257">
    <property type="entry name" value="PROKAR_LIPOPROTEIN"/>
    <property type="match status" value="1"/>
</dbReference>
<sequence>MKTRYGTEGVKNTGFDEMMCKVLLLAFVGVACAASVEKRQGAPVAQARDGAHGHSGHGGGSSYAAPAPSSYDEGGSQGNLYYYYYPVSEYGSAEVAEGGFDVFAAVILPLLIIGGILLILSSLTFTLTNGRAMSDEPREASIVDELHDEIERVFYLYLNAFESEQCIQRTICQLGTYAKDFKGKNFVLR</sequence>
<dbReference type="EMBL" id="VSRR010066034">
    <property type="protein sequence ID" value="MPC84654.1"/>
    <property type="molecule type" value="Genomic_DNA"/>
</dbReference>
<evidence type="ECO:0000256" key="1">
    <source>
        <dbReference type="SAM" id="MobiDB-lite"/>
    </source>
</evidence>
<evidence type="ECO:0000256" key="2">
    <source>
        <dbReference type="SAM" id="Phobius"/>
    </source>
</evidence>
<feature type="region of interest" description="Disordered" evidence="1">
    <location>
        <begin position="44"/>
        <end position="70"/>
    </location>
</feature>
<dbReference type="OrthoDB" id="6376270at2759"/>
<dbReference type="Proteomes" id="UP000324222">
    <property type="component" value="Unassembled WGS sequence"/>
</dbReference>
<organism evidence="3 4">
    <name type="scientific">Portunus trituberculatus</name>
    <name type="common">Swimming crab</name>
    <name type="synonym">Neptunus trituberculatus</name>
    <dbReference type="NCBI Taxonomy" id="210409"/>
    <lineage>
        <taxon>Eukaryota</taxon>
        <taxon>Metazoa</taxon>
        <taxon>Ecdysozoa</taxon>
        <taxon>Arthropoda</taxon>
        <taxon>Crustacea</taxon>
        <taxon>Multicrustacea</taxon>
        <taxon>Malacostraca</taxon>
        <taxon>Eumalacostraca</taxon>
        <taxon>Eucarida</taxon>
        <taxon>Decapoda</taxon>
        <taxon>Pleocyemata</taxon>
        <taxon>Brachyura</taxon>
        <taxon>Eubrachyura</taxon>
        <taxon>Portunoidea</taxon>
        <taxon>Portunidae</taxon>
        <taxon>Portuninae</taxon>
        <taxon>Portunus</taxon>
    </lineage>
</organism>
<keyword evidence="4" id="KW-1185">Reference proteome</keyword>
<gene>
    <name evidence="3" type="ORF">E2C01_079399</name>
</gene>
<feature type="transmembrane region" description="Helical" evidence="2">
    <location>
        <begin position="102"/>
        <end position="128"/>
    </location>
</feature>
<keyword evidence="2" id="KW-1133">Transmembrane helix</keyword>
<dbReference type="AlphaFoldDB" id="A0A5B7IWT6"/>
<accession>A0A5B7IWT6</accession>